<evidence type="ECO:0000313" key="2">
    <source>
        <dbReference type="EMBL" id="MBM3275324.1"/>
    </source>
</evidence>
<reference evidence="2 3" key="1">
    <citation type="submission" date="2019-03" db="EMBL/GenBank/DDBJ databases">
        <title>Lake Tanganyika Metagenome-Assembled Genomes (MAGs).</title>
        <authorList>
            <person name="Tran P."/>
        </authorList>
    </citation>
    <scope>NUCLEOTIDE SEQUENCE [LARGE SCALE GENOMIC DNA]</scope>
    <source>
        <strain evidence="2">K_DeepCast_65m_m2_236</strain>
    </source>
</reference>
<evidence type="ECO:0000259" key="1">
    <source>
        <dbReference type="Pfam" id="PF19289"/>
    </source>
</evidence>
<dbReference type="Pfam" id="PF19289">
    <property type="entry name" value="PmbA_TldD_3rd"/>
    <property type="match status" value="1"/>
</dbReference>
<gene>
    <name evidence="2" type="ORF">FJZ00_09235</name>
</gene>
<proteinExistence type="predicted"/>
<name>A0A937X6Z0_9BACT</name>
<dbReference type="PANTHER" id="PTHR43666:SF1">
    <property type="entry name" value="CONSERVED PROTEIN"/>
    <property type="match status" value="1"/>
</dbReference>
<organism evidence="2 3">
    <name type="scientific">Candidatus Tanganyikabacteria bacterium</name>
    <dbReference type="NCBI Taxonomy" id="2961651"/>
    <lineage>
        <taxon>Bacteria</taxon>
        <taxon>Bacillati</taxon>
        <taxon>Candidatus Sericytochromatia</taxon>
        <taxon>Candidatus Tanganyikabacteria</taxon>
    </lineage>
</organism>
<feature type="domain" description="Metalloprotease TldD/E C-terminal" evidence="1">
    <location>
        <begin position="63"/>
        <end position="285"/>
    </location>
</feature>
<sequence>SHGIFGHHVGTRAALLSVVMGDDSSGYASRLDMDADAIDGEAAGHEAIATAVRGRGPVGVEPGPWTVVLEEYAVADMLAYLAFIGLGAMSYQQGASFASGRLGELVCAQAVSIWDDGLDAHGVVSPFDYEGVPRRNVSLIDRGVARNVVYDSFTASRQARESTGHALPAPNPFGPFPCNMFMAGGDATREGLLKGIDRGLWVTRFHYVNVMDPKAAVITGMTRNGTFLIEDGQLARPVKNLRFTEEILGALSRVTSVSRDTRLLPAWFGAIRCPAIRIDGFTFSGKTAF</sequence>
<comment type="caution">
    <text evidence="2">The sequence shown here is derived from an EMBL/GenBank/DDBJ whole genome shotgun (WGS) entry which is preliminary data.</text>
</comment>
<dbReference type="PANTHER" id="PTHR43666">
    <property type="entry name" value="TLDD PROTEIN"/>
    <property type="match status" value="1"/>
</dbReference>
<dbReference type="AlphaFoldDB" id="A0A937X6Z0"/>
<accession>A0A937X6Z0</accession>
<dbReference type="GO" id="GO:0006508">
    <property type="term" value="P:proteolysis"/>
    <property type="evidence" value="ECO:0007669"/>
    <property type="project" value="InterPro"/>
</dbReference>
<dbReference type="SUPFAM" id="SSF111283">
    <property type="entry name" value="Putative modulator of DNA gyrase, PmbA/TldD"/>
    <property type="match status" value="1"/>
</dbReference>
<dbReference type="GO" id="GO:0008237">
    <property type="term" value="F:metallopeptidase activity"/>
    <property type="evidence" value="ECO:0007669"/>
    <property type="project" value="InterPro"/>
</dbReference>
<feature type="non-terminal residue" evidence="2">
    <location>
        <position position="1"/>
    </location>
</feature>
<dbReference type="Proteomes" id="UP000703893">
    <property type="component" value="Unassembled WGS sequence"/>
</dbReference>
<protein>
    <submittedName>
        <fullName evidence="2">TldD/PmbA family protein</fullName>
    </submittedName>
</protein>
<dbReference type="EMBL" id="VGJX01000531">
    <property type="protein sequence ID" value="MBM3275324.1"/>
    <property type="molecule type" value="Genomic_DNA"/>
</dbReference>
<dbReference type="InterPro" id="IPR045569">
    <property type="entry name" value="Metalloprtase-TldD/E_C"/>
</dbReference>
<dbReference type="InterPro" id="IPR036059">
    <property type="entry name" value="TldD/PmbA_sf"/>
</dbReference>
<evidence type="ECO:0000313" key="3">
    <source>
        <dbReference type="Proteomes" id="UP000703893"/>
    </source>
</evidence>